<dbReference type="AlphaFoldDB" id="A0ABD1VXC3"/>
<dbReference type="Proteomes" id="UP001604336">
    <property type="component" value="Unassembled WGS sequence"/>
</dbReference>
<proteinExistence type="predicted"/>
<accession>A0ABD1VXC3</accession>
<sequence>MLWDRSQKSVKIIISQDVIFNESDMPYLENEKQQETIREDSLVKVEKVSTHIPITLSEVESDTHQNQWNIDAEGNEDVIEENLVGPLADYRLAKDREQRPCRELQRLSDFTIA</sequence>
<comment type="caution">
    <text evidence="1">The sequence shown here is derived from an EMBL/GenBank/DDBJ whole genome shotgun (WGS) entry which is preliminary data.</text>
</comment>
<evidence type="ECO:0000313" key="1">
    <source>
        <dbReference type="EMBL" id="KAL2541972.1"/>
    </source>
</evidence>
<keyword evidence="2" id="KW-1185">Reference proteome</keyword>
<gene>
    <name evidence="1" type="ORF">Adt_02950</name>
</gene>
<evidence type="ECO:0000313" key="2">
    <source>
        <dbReference type="Proteomes" id="UP001604336"/>
    </source>
</evidence>
<protein>
    <submittedName>
        <fullName evidence="1">Uncharacterized protein</fullName>
    </submittedName>
</protein>
<reference evidence="2" key="1">
    <citation type="submission" date="2024-07" db="EMBL/GenBank/DDBJ databases">
        <title>Two chromosome-level genome assemblies of Korean endemic species Abeliophyllum distichum and Forsythia ovata (Oleaceae).</title>
        <authorList>
            <person name="Jang H."/>
        </authorList>
    </citation>
    <scope>NUCLEOTIDE SEQUENCE [LARGE SCALE GENOMIC DNA]</scope>
</reference>
<organism evidence="1 2">
    <name type="scientific">Abeliophyllum distichum</name>
    <dbReference type="NCBI Taxonomy" id="126358"/>
    <lineage>
        <taxon>Eukaryota</taxon>
        <taxon>Viridiplantae</taxon>
        <taxon>Streptophyta</taxon>
        <taxon>Embryophyta</taxon>
        <taxon>Tracheophyta</taxon>
        <taxon>Spermatophyta</taxon>
        <taxon>Magnoliopsida</taxon>
        <taxon>eudicotyledons</taxon>
        <taxon>Gunneridae</taxon>
        <taxon>Pentapetalae</taxon>
        <taxon>asterids</taxon>
        <taxon>lamiids</taxon>
        <taxon>Lamiales</taxon>
        <taxon>Oleaceae</taxon>
        <taxon>Forsythieae</taxon>
        <taxon>Abeliophyllum</taxon>
    </lineage>
</organism>
<dbReference type="EMBL" id="JBFOLK010000001">
    <property type="protein sequence ID" value="KAL2541972.1"/>
    <property type="molecule type" value="Genomic_DNA"/>
</dbReference>
<name>A0ABD1VXC3_9LAMI</name>